<name>A0A5P3AS13_PHOVU</name>
<dbReference type="Proteomes" id="UP000483142">
    <property type="component" value="Unassembled WGS sequence"/>
</dbReference>
<dbReference type="GeneID" id="92988641"/>
<evidence type="ECO:0000313" key="3">
    <source>
        <dbReference type="EMBL" id="QEW36519.1"/>
    </source>
</evidence>
<evidence type="ECO:0000313" key="1">
    <source>
        <dbReference type="EMBL" id="KAB6457385.1"/>
    </source>
</evidence>
<protein>
    <submittedName>
        <fullName evidence="1">MarR family transcriptional regulator</fullName>
    </submittedName>
</protein>
<reference evidence="3 4" key="2">
    <citation type="submission" date="2019-09" db="EMBL/GenBank/DDBJ databases">
        <title>Commensal-derived Metabolites Govern Vibrio cholerae Pathogenesis in Host.</title>
        <authorList>
            <person name="Yoon S.S."/>
            <person name="Yoon M.Y."/>
        </authorList>
    </citation>
    <scope>NUCLEOTIDE SEQUENCE [LARGE SCALE GENOMIC DNA]</scope>
    <source>
        <strain evidence="3 4">VIC01</strain>
    </source>
</reference>
<gene>
    <name evidence="2" type="ORF">GAZ06_00660</name>
    <name evidence="1" type="ORF">GAZ09_00660</name>
    <name evidence="3" type="ORF">VIC01_02071</name>
</gene>
<dbReference type="RefSeq" id="WP_004295625.1">
    <property type="nucleotide sequence ID" value="NZ_CAXTGH010000007.1"/>
</dbReference>
<accession>A0A5P3AS13</accession>
<dbReference type="EMBL" id="CP043529">
    <property type="protein sequence ID" value="QEW36519.1"/>
    <property type="molecule type" value="Genomic_DNA"/>
</dbReference>
<organism evidence="3 4">
    <name type="scientific">Phocaeicola vulgatus</name>
    <name type="common">Bacteroides vulgatus</name>
    <dbReference type="NCBI Taxonomy" id="821"/>
    <lineage>
        <taxon>Bacteria</taxon>
        <taxon>Pseudomonadati</taxon>
        <taxon>Bacteroidota</taxon>
        <taxon>Bacteroidia</taxon>
        <taxon>Bacteroidales</taxon>
        <taxon>Bacteroidaceae</taxon>
        <taxon>Phocaeicola</taxon>
    </lineage>
</organism>
<evidence type="ECO:0000313" key="4">
    <source>
        <dbReference type="Proteomes" id="UP000326091"/>
    </source>
</evidence>
<evidence type="ECO:0000313" key="2">
    <source>
        <dbReference type="EMBL" id="KAB6481904.1"/>
    </source>
</evidence>
<proteinExistence type="predicted"/>
<dbReference type="EMBL" id="WDBY01000001">
    <property type="protein sequence ID" value="KAB6481904.1"/>
    <property type="molecule type" value="Genomic_DNA"/>
</dbReference>
<evidence type="ECO:0000313" key="5">
    <source>
        <dbReference type="Proteomes" id="UP000468344"/>
    </source>
</evidence>
<evidence type="ECO:0000313" key="6">
    <source>
        <dbReference type="Proteomes" id="UP000483142"/>
    </source>
</evidence>
<dbReference type="Proteomes" id="UP000468344">
    <property type="component" value="Unassembled WGS sequence"/>
</dbReference>
<dbReference type="Proteomes" id="UP000326091">
    <property type="component" value="Chromosome"/>
</dbReference>
<sequence>MTMGKNRWDERKTALLAETYPVETTAYTAGVVGMSETAVKNKARKMGIVKVAKSGWLERAEHIKSHFHEKSFSEMGRELGISKMSVSRIAAKLGLRRTKEQVYKVSSRIRCEMIRRERRRVIFGLDPVTRIKVVSNRARVRLRSRLKGIGYIVSEERNILYYTVSLVRKEHLEHRGTKLGLRFLPFPQDTTTLFTAII</sequence>
<reference evidence="5 6" key="1">
    <citation type="journal article" date="2019" name="Nat. Med.">
        <title>A library of human gut bacterial isolates paired with longitudinal multiomics data enables mechanistic microbiome research.</title>
        <authorList>
            <person name="Poyet M."/>
            <person name="Groussin M."/>
            <person name="Gibbons S.M."/>
            <person name="Avila-Pacheco J."/>
            <person name="Jiang X."/>
            <person name="Kearney S.M."/>
            <person name="Perrotta A.R."/>
            <person name="Berdy B."/>
            <person name="Zhao S."/>
            <person name="Lieberman T.D."/>
            <person name="Swanson P.K."/>
            <person name="Smith M."/>
            <person name="Roesemann S."/>
            <person name="Alexander J.E."/>
            <person name="Rich S.A."/>
            <person name="Livny J."/>
            <person name="Vlamakis H."/>
            <person name="Clish C."/>
            <person name="Bullock K."/>
            <person name="Deik A."/>
            <person name="Scott J."/>
            <person name="Pierce K.A."/>
            <person name="Xavier R.J."/>
            <person name="Alm E.J."/>
        </authorList>
    </citation>
    <scope>NUCLEOTIDE SEQUENCE [LARGE SCALE GENOMIC DNA]</scope>
    <source>
        <strain evidence="2 5">BIOML-A140</strain>
        <strain evidence="1 6">BIOML-A141</strain>
    </source>
</reference>
<dbReference type="EMBL" id="WDBZ01000001">
    <property type="protein sequence ID" value="KAB6457385.1"/>
    <property type="molecule type" value="Genomic_DNA"/>
</dbReference>
<dbReference type="AlphaFoldDB" id="A0A5P3AS13"/>